<dbReference type="InterPro" id="IPR011990">
    <property type="entry name" value="TPR-like_helical_dom_sf"/>
</dbReference>
<keyword evidence="5" id="KW-0808">Transferase</keyword>
<protein>
    <recommendedName>
        <fullName evidence="4">protein S-acyltransferase</fullName>
        <ecNumber evidence="4">2.3.1.225</ecNumber>
    </recommendedName>
</protein>
<feature type="region of interest" description="Disordered" evidence="15">
    <location>
        <begin position="64"/>
        <end position="88"/>
    </location>
</feature>
<dbReference type="GO" id="GO:0000139">
    <property type="term" value="C:Golgi membrane"/>
    <property type="evidence" value="ECO:0007669"/>
    <property type="project" value="UniProtKB-SubCell"/>
</dbReference>
<dbReference type="EMBL" id="LHPF02000002">
    <property type="protein sequence ID" value="PSC75316.1"/>
    <property type="molecule type" value="Genomic_DNA"/>
</dbReference>
<dbReference type="InterPro" id="IPR001594">
    <property type="entry name" value="Palmitoyltrfase_DHHC"/>
</dbReference>
<keyword evidence="19" id="KW-1185">Reference proteome</keyword>
<evidence type="ECO:0000256" key="9">
    <source>
        <dbReference type="ARBA" id="ARBA00023034"/>
    </source>
</evidence>
<name>A0A2P6VMI3_9CHLO</name>
<evidence type="ECO:0000256" key="1">
    <source>
        <dbReference type="ARBA" id="ARBA00004127"/>
    </source>
</evidence>
<reference evidence="18 19" key="1">
    <citation type="journal article" date="2018" name="Plant J.">
        <title>Genome sequences of Chlorella sorokiniana UTEX 1602 and Micractinium conductrix SAG 241.80: implications to maltose excretion by a green alga.</title>
        <authorList>
            <person name="Arriola M.B."/>
            <person name="Velmurugan N."/>
            <person name="Zhang Y."/>
            <person name="Plunkett M.H."/>
            <person name="Hondzo H."/>
            <person name="Barney B.M."/>
        </authorList>
    </citation>
    <scope>NUCLEOTIDE SEQUENCE [LARGE SCALE GENOMIC DNA]</scope>
    <source>
        <strain evidence="18 19">SAG 241.80</strain>
    </source>
</reference>
<feature type="compositionally biased region" description="Low complexity" evidence="15">
    <location>
        <begin position="986"/>
        <end position="1000"/>
    </location>
</feature>
<evidence type="ECO:0000256" key="4">
    <source>
        <dbReference type="ARBA" id="ARBA00012210"/>
    </source>
</evidence>
<comment type="similarity">
    <text evidence="3">Belongs to the DHHC palmitoyltransferase family.</text>
</comment>
<dbReference type="GO" id="GO:0019706">
    <property type="term" value="F:protein-cysteine S-palmitoyltransferase activity"/>
    <property type="evidence" value="ECO:0007669"/>
    <property type="project" value="UniProtKB-EC"/>
</dbReference>
<feature type="compositionally biased region" description="Gly residues" evidence="15">
    <location>
        <begin position="383"/>
        <end position="398"/>
    </location>
</feature>
<feature type="repeat" description="ANK" evidence="13">
    <location>
        <begin position="735"/>
        <end position="767"/>
    </location>
</feature>
<dbReference type="OrthoDB" id="331948at2759"/>
<dbReference type="SUPFAM" id="SSF48403">
    <property type="entry name" value="Ankyrin repeat"/>
    <property type="match status" value="1"/>
</dbReference>
<dbReference type="Pfam" id="PF12796">
    <property type="entry name" value="Ank_2"/>
    <property type="match status" value="1"/>
</dbReference>
<sequence length="1247" mass="132756">MRRAGFRLAQRLAQAARNGADTCGRAAAGAGSSGTTRAAVRVASAAAAATAAAAAVGTQWALAEAQHPQQPRHAPHQQQGEQQQQHVDVQLEEQSVAISNSATAQWRVFTDMGRELVQQGRLGEAERYFKKAVEMAREGFGETDPHMASACNNLAEFYRLRRRYDDAEPLYKQALEILTRTYGLHDARVAFALHNLGGFYFIRRQLDRAAECYEQALKMKLEVLGTGHSETSNTMNHLAEVRWQQGQHALAVQLMEHSLEIMESQGVGATPGCVRRRGRLAEMQLERGNVEEAEKLLRAILVYVESAQCLEHANYAAAAENLSAALQRRGSWDEARSLMHRALETRTTHVGARHPVVAVTLRKLAELELAAADAEEAAASRAGNGGAPGQGGGSGAGGSSSAAGSQALPPAEAPLQDRERQQAVAIADEALSIALQAYSEAVGAQRRQGQPEEGGLLAWLRPKPTLSVLRRPQRPDAAALEVAQSYRTLARAHVATAAPTAAEDDLGAALDVLAEAFPRAQQAQQAQQQQAVAEEQAASADSQAGAALAGDASGEGSNGGTEAEAAVEEAEEEARSASSVVAAISAREAARAVRVEKARHELACGLLADLLVLVQQGGGGGGGGGLDACAMRQRLPQARESKEGPSTRLVSIARRCEAAVLEVMAAQESIDTVWKAAAYGDFEKLRELSDAEPEALHRPDEQGFYALQWASLNNRVAVLTYLLDKGCDANAADGTGQTALHWSGVRGSTAAMETLLRGGADLEARDSRGYTVCHVAAQYGQTATLYHLAQRWNAEMDSLDNDGRSPLHWAAYKGFADTLRLLLVLGSRVNLPDKEGCTPLHWAAIRGHTEACTVLLQGGAEEALMLADSTGSTPSQLAIEKGHRLLGLHLAEYKYRQDRKRAGSSGLWAVLDRLHLSPIIWIIIMSMLGMMAYSVIENEQFPRATAPELGAAWLTVLLASAGLYFLYLTTSADPGFIPLNQGRTPSGSAAGSSTSSSKAGPVGGSGGSSGGAAASKGSIALQRWDSNGKQSVRGGGGSARGSGSAVLDNPALAAGHWGQLCVSCRIVRPLRAKHCSVTGRCVETFDHYCPWVGNAIGRGNRHLFLTFLWLELGAILVSTLLGVVRIHAAVVAAQQHEPGSGRHLILIGPVMFCVFDIFLLISVAALAIAQASQVARNVTTNELANWHRYKYLHGTDGDFHNPFDHGWRRNCGETCKPRAAPAPPFVLRADDSETMALLQDRMEAGGG</sequence>
<keyword evidence="8 16" id="KW-1133">Transmembrane helix</keyword>
<dbReference type="PROSITE" id="PS50005">
    <property type="entry name" value="TPR"/>
    <property type="match status" value="2"/>
</dbReference>
<feature type="compositionally biased region" description="Gly residues" evidence="15">
    <location>
        <begin position="1001"/>
        <end position="1010"/>
    </location>
</feature>
<feature type="compositionally biased region" description="Low complexity" evidence="15">
    <location>
        <begin position="525"/>
        <end position="555"/>
    </location>
</feature>
<evidence type="ECO:0000256" key="15">
    <source>
        <dbReference type="SAM" id="MobiDB-lite"/>
    </source>
</evidence>
<dbReference type="InterPro" id="IPR002110">
    <property type="entry name" value="Ankyrin_rpt"/>
</dbReference>
<dbReference type="PROSITE" id="PS50216">
    <property type="entry name" value="DHHC"/>
    <property type="match status" value="1"/>
</dbReference>
<evidence type="ECO:0000256" key="5">
    <source>
        <dbReference type="ARBA" id="ARBA00022679"/>
    </source>
</evidence>
<dbReference type="PANTHER" id="PTHR47689:SF2">
    <property type="entry name" value="TETRATRICOPEPTIDE REPEAT (TPR)-LIKE SUPERFAMILY PROTEIN"/>
    <property type="match status" value="1"/>
</dbReference>
<evidence type="ECO:0000256" key="2">
    <source>
        <dbReference type="ARBA" id="ARBA00004394"/>
    </source>
</evidence>
<evidence type="ECO:0000256" key="16">
    <source>
        <dbReference type="SAM" id="Phobius"/>
    </source>
</evidence>
<feature type="domain" description="Palmitoyltransferase DHHC" evidence="17">
    <location>
        <begin position="1059"/>
        <end position="1186"/>
    </location>
</feature>
<comment type="caution">
    <text evidence="18">The sequence shown here is derived from an EMBL/GenBank/DDBJ whole genome shotgun (WGS) entry which is preliminary data.</text>
</comment>
<evidence type="ECO:0000256" key="12">
    <source>
        <dbReference type="ARBA" id="ARBA00048048"/>
    </source>
</evidence>
<dbReference type="SMART" id="SM00248">
    <property type="entry name" value="ANK"/>
    <property type="match status" value="5"/>
</dbReference>
<dbReference type="AlphaFoldDB" id="A0A2P6VMI3"/>
<dbReference type="Pfam" id="PF13424">
    <property type="entry name" value="TPR_12"/>
    <property type="match status" value="3"/>
</dbReference>
<feature type="region of interest" description="Disordered" evidence="15">
    <location>
        <begin position="380"/>
        <end position="418"/>
    </location>
</feature>
<dbReference type="PROSITE" id="PS50297">
    <property type="entry name" value="ANK_REP_REGION"/>
    <property type="match status" value="4"/>
</dbReference>
<gene>
    <name evidence="18" type="ORF">C2E20_1651</name>
</gene>
<dbReference type="STRING" id="554055.A0A2P6VMI3"/>
<dbReference type="InterPro" id="IPR019734">
    <property type="entry name" value="TPR_rpt"/>
</dbReference>
<dbReference type="Pfam" id="PF00023">
    <property type="entry name" value="Ank"/>
    <property type="match status" value="1"/>
</dbReference>
<dbReference type="Gene3D" id="1.25.40.10">
    <property type="entry name" value="Tetratricopeptide repeat domain"/>
    <property type="match status" value="2"/>
</dbReference>
<feature type="repeat" description="ANK" evidence="13">
    <location>
        <begin position="702"/>
        <end position="734"/>
    </location>
</feature>
<keyword evidence="7" id="KW-0677">Repeat</keyword>
<keyword evidence="9" id="KW-0333">Golgi apparatus</keyword>
<feature type="repeat" description="ANK" evidence="13">
    <location>
        <begin position="835"/>
        <end position="861"/>
    </location>
</feature>
<evidence type="ECO:0000256" key="14">
    <source>
        <dbReference type="PROSITE-ProRule" id="PRU00339"/>
    </source>
</evidence>
<keyword evidence="6 16" id="KW-0812">Transmembrane</keyword>
<keyword evidence="11" id="KW-0449">Lipoprotein</keyword>
<dbReference type="Pfam" id="PF01529">
    <property type="entry name" value="DHHC"/>
    <property type="match status" value="1"/>
</dbReference>
<evidence type="ECO:0000256" key="13">
    <source>
        <dbReference type="PROSITE-ProRule" id="PRU00023"/>
    </source>
</evidence>
<organism evidence="18 19">
    <name type="scientific">Micractinium conductrix</name>
    <dbReference type="NCBI Taxonomy" id="554055"/>
    <lineage>
        <taxon>Eukaryota</taxon>
        <taxon>Viridiplantae</taxon>
        <taxon>Chlorophyta</taxon>
        <taxon>core chlorophytes</taxon>
        <taxon>Trebouxiophyceae</taxon>
        <taxon>Chlorellales</taxon>
        <taxon>Chlorellaceae</taxon>
        <taxon>Chlorella clade</taxon>
        <taxon>Micractinium</taxon>
    </lineage>
</organism>
<evidence type="ECO:0000313" key="19">
    <source>
        <dbReference type="Proteomes" id="UP000239649"/>
    </source>
</evidence>
<evidence type="ECO:0000256" key="10">
    <source>
        <dbReference type="ARBA" id="ARBA00023136"/>
    </source>
</evidence>
<proteinExistence type="inferred from homology"/>
<evidence type="ECO:0000256" key="7">
    <source>
        <dbReference type="ARBA" id="ARBA00022737"/>
    </source>
</evidence>
<dbReference type="FunFam" id="1.25.40.20:FF:000300">
    <property type="entry name" value="S-acyltransferase"/>
    <property type="match status" value="1"/>
</dbReference>
<keyword evidence="14" id="KW-0802">TPR repeat</keyword>
<accession>A0A2P6VMI3</accession>
<evidence type="ECO:0000259" key="17">
    <source>
        <dbReference type="Pfam" id="PF01529"/>
    </source>
</evidence>
<feature type="repeat" description="TPR" evidence="14">
    <location>
        <begin position="106"/>
        <end position="139"/>
    </location>
</feature>
<dbReference type="Proteomes" id="UP000239649">
    <property type="component" value="Unassembled WGS sequence"/>
</dbReference>
<feature type="transmembrane region" description="Helical" evidence="16">
    <location>
        <begin position="1144"/>
        <end position="1169"/>
    </location>
</feature>
<evidence type="ECO:0000256" key="6">
    <source>
        <dbReference type="ARBA" id="ARBA00022692"/>
    </source>
</evidence>
<dbReference type="PANTHER" id="PTHR47689">
    <property type="entry name" value="TETRATRICOPEPTIDE REPEAT (TPR)-LIKE SUPERFAMILY PROTEIN"/>
    <property type="match status" value="1"/>
</dbReference>
<feature type="repeat" description="ANK" evidence="13">
    <location>
        <begin position="802"/>
        <end position="834"/>
    </location>
</feature>
<dbReference type="InterPro" id="IPR036770">
    <property type="entry name" value="Ankyrin_rpt-contain_sf"/>
</dbReference>
<dbReference type="Gene3D" id="1.25.40.20">
    <property type="entry name" value="Ankyrin repeat-containing domain"/>
    <property type="match status" value="2"/>
</dbReference>
<feature type="transmembrane region" description="Helical" evidence="16">
    <location>
        <begin position="948"/>
        <end position="967"/>
    </location>
</feature>
<feature type="transmembrane region" description="Helical" evidence="16">
    <location>
        <begin position="1107"/>
        <end position="1132"/>
    </location>
</feature>
<evidence type="ECO:0000256" key="11">
    <source>
        <dbReference type="ARBA" id="ARBA00023288"/>
    </source>
</evidence>
<feature type="repeat" description="TPR" evidence="14">
    <location>
        <begin position="190"/>
        <end position="223"/>
    </location>
</feature>
<feature type="region of interest" description="Disordered" evidence="15">
    <location>
        <begin position="983"/>
        <end position="1014"/>
    </location>
</feature>
<evidence type="ECO:0000313" key="18">
    <source>
        <dbReference type="EMBL" id="PSC75316.1"/>
    </source>
</evidence>
<dbReference type="EC" id="2.3.1.225" evidence="4"/>
<keyword evidence="10 16" id="KW-0472">Membrane</keyword>
<keyword evidence="13" id="KW-0040">ANK repeat</keyword>
<evidence type="ECO:0000256" key="8">
    <source>
        <dbReference type="ARBA" id="ARBA00022989"/>
    </source>
</evidence>
<feature type="transmembrane region" description="Helical" evidence="16">
    <location>
        <begin position="919"/>
        <end position="936"/>
    </location>
</feature>
<comment type="subcellular location">
    <subcellularLocation>
        <location evidence="1">Endomembrane system</location>
        <topology evidence="1">Multi-pass membrane protein</topology>
    </subcellularLocation>
    <subcellularLocation>
        <location evidence="2">Golgi apparatus membrane</location>
    </subcellularLocation>
</comment>
<dbReference type="SMART" id="SM00028">
    <property type="entry name" value="TPR"/>
    <property type="match status" value="7"/>
</dbReference>
<dbReference type="PROSITE" id="PS50088">
    <property type="entry name" value="ANK_REPEAT"/>
    <property type="match status" value="4"/>
</dbReference>
<evidence type="ECO:0000256" key="3">
    <source>
        <dbReference type="ARBA" id="ARBA00008574"/>
    </source>
</evidence>
<comment type="catalytic activity">
    <reaction evidence="12">
        <text>L-cysteinyl-[protein] + hexadecanoyl-CoA = S-hexadecanoyl-L-cysteinyl-[protein] + CoA</text>
        <dbReference type="Rhea" id="RHEA:36683"/>
        <dbReference type="Rhea" id="RHEA-COMP:10131"/>
        <dbReference type="Rhea" id="RHEA-COMP:11032"/>
        <dbReference type="ChEBI" id="CHEBI:29950"/>
        <dbReference type="ChEBI" id="CHEBI:57287"/>
        <dbReference type="ChEBI" id="CHEBI:57379"/>
        <dbReference type="ChEBI" id="CHEBI:74151"/>
        <dbReference type="EC" id="2.3.1.225"/>
    </reaction>
</comment>
<dbReference type="SUPFAM" id="SSF48452">
    <property type="entry name" value="TPR-like"/>
    <property type="match status" value="2"/>
</dbReference>
<feature type="region of interest" description="Disordered" evidence="15">
    <location>
        <begin position="525"/>
        <end position="572"/>
    </location>
</feature>